<keyword evidence="1" id="KW-0347">Helicase</keyword>
<keyword evidence="1" id="KW-0378">Hydrolase</keyword>
<dbReference type="GO" id="GO:0004386">
    <property type="term" value="F:helicase activity"/>
    <property type="evidence" value="ECO:0007669"/>
    <property type="project" value="UniProtKB-KW"/>
</dbReference>
<proteinExistence type="predicted"/>
<organism evidence="1">
    <name type="scientific">Aureimonas altamirensis</name>
    <dbReference type="NCBI Taxonomy" id="370622"/>
    <lineage>
        <taxon>Bacteria</taxon>
        <taxon>Pseudomonadati</taxon>
        <taxon>Pseudomonadota</taxon>
        <taxon>Alphaproteobacteria</taxon>
        <taxon>Hyphomicrobiales</taxon>
        <taxon>Aurantimonadaceae</taxon>
        <taxon>Aureimonas</taxon>
    </lineage>
</organism>
<protein>
    <submittedName>
        <fullName evidence="1">DEAD/DEAH box helicase domain protein</fullName>
    </submittedName>
</protein>
<keyword evidence="1" id="KW-0547">Nucleotide-binding</keyword>
<sequence length="60" mass="6368">MTTRENKLISGSGLERGAVSLDSFADDELSLLARLHERGKVKLVGTPGATPYVVVVRDAA</sequence>
<dbReference type="RefSeq" id="WP_143190216.1">
    <property type="nucleotide sequence ID" value="NZ_BBWQ01000018.1"/>
</dbReference>
<keyword evidence="1" id="KW-0067">ATP-binding</keyword>
<dbReference type="EMBL" id="LC066371">
    <property type="protein sequence ID" value="BAT26105.1"/>
    <property type="molecule type" value="Genomic_DNA"/>
</dbReference>
<dbReference type="AlphaFoldDB" id="A0A0N7KX71"/>
<evidence type="ECO:0000313" key="1">
    <source>
        <dbReference type="EMBL" id="BAT26105.1"/>
    </source>
</evidence>
<name>A0A0N7KX71_9HYPH</name>
<accession>A0A0N7KX71</accession>
<reference evidence="1" key="1">
    <citation type="journal article" date="2015" name="Proc. Natl. Acad. Sci. U.S.A.">
        <title>Bacterial clade with the ribosomal RNA operon on a small plasmid rather than the chromosome.</title>
        <authorList>
            <person name="Anda M."/>
            <person name="Ohtsubo Y."/>
            <person name="Okubo T."/>
            <person name="Sugawara M."/>
            <person name="Nagata Y."/>
            <person name="Tsuda M."/>
            <person name="Minamisawa K."/>
            <person name="Mitsui H."/>
        </authorList>
    </citation>
    <scope>NUCLEOTIDE SEQUENCE</scope>
    <source>
        <strain evidence="1">DSM 21988</strain>
    </source>
</reference>